<dbReference type="EMBL" id="JBHPBY010000029">
    <property type="protein sequence ID" value="MFC1849267.1"/>
    <property type="molecule type" value="Genomic_DNA"/>
</dbReference>
<dbReference type="Proteomes" id="UP001594351">
    <property type="component" value="Unassembled WGS sequence"/>
</dbReference>
<reference evidence="1 2" key="1">
    <citation type="submission" date="2024-09" db="EMBL/GenBank/DDBJ databases">
        <title>Laminarin stimulates single cell rates of sulfate reduction while oxygen inhibits transcriptomic activity in coastal marine sediment.</title>
        <authorList>
            <person name="Lindsay M."/>
            <person name="Orcutt B."/>
            <person name="Emerson D."/>
            <person name="Stepanauskas R."/>
            <person name="D'Angelo T."/>
        </authorList>
    </citation>
    <scope>NUCLEOTIDE SEQUENCE [LARGE SCALE GENOMIC DNA]</scope>
    <source>
        <strain evidence="1">SAG AM-311-K15</strain>
    </source>
</reference>
<sequence>MQLTIEEIEEKILNLPIKDRARLAERLIASLEIIEDQRVEHLWLIEAEKRLKEYRAGNIDSRPAQEALHEALKKIS</sequence>
<accession>A0ABV6YST7</accession>
<comment type="caution">
    <text evidence="1">The sequence shown here is derived from an EMBL/GenBank/DDBJ whole genome shotgun (WGS) entry which is preliminary data.</text>
</comment>
<protein>
    <submittedName>
        <fullName evidence="1">Addiction module protein</fullName>
    </submittedName>
</protein>
<evidence type="ECO:0000313" key="2">
    <source>
        <dbReference type="Proteomes" id="UP001594351"/>
    </source>
</evidence>
<organism evidence="1 2">
    <name type="scientific">candidate division CSSED10-310 bacterium</name>
    <dbReference type="NCBI Taxonomy" id="2855610"/>
    <lineage>
        <taxon>Bacteria</taxon>
        <taxon>Bacteria division CSSED10-310</taxon>
    </lineage>
</organism>
<dbReference type="Pfam" id="PF09720">
    <property type="entry name" value="Unstab_antitox"/>
    <property type="match status" value="1"/>
</dbReference>
<proteinExistence type="predicted"/>
<name>A0ABV6YST7_UNCC1</name>
<keyword evidence="2" id="KW-1185">Reference proteome</keyword>
<gene>
    <name evidence="1" type="ORF">ACFL27_03565</name>
</gene>
<evidence type="ECO:0000313" key="1">
    <source>
        <dbReference type="EMBL" id="MFC1849267.1"/>
    </source>
</evidence>
<dbReference type="InterPro" id="IPR013406">
    <property type="entry name" value="CHP02574_addiction_mod"/>
</dbReference>